<evidence type="ECO:0000256" key="1">
    <source>
        <dbReference type="SAM" id="MobiDB-lite"/>
    </source>
</evidence>
<dbReference type="RefSeq" id="WP_181003779.1">
    <property type="nucleotide sequence ID" value="NZ_MIND01000018.1"/>
</dbReference>
<feature type="compositionally biased region" description="Acidic residues" evidence="1">
    <location>
        <begin position="1"/>
        <end position="14"/>
    </location>
</feature>
<protein>
    <submittedName>
        <fullName evidence="2">Uncharacterized protein</fullName>
    </submittedName>
</protein>
<proteinExistence type="predicted"/>
<evidence type="ECO:0000313" key="2">
    <source>
        <dbReference type="EMBL" id="POF88242.1"/>
    </source>
</evidence>
<accession>A0A2S3WBB8</accession>
<dbReference type="Proteomes" id="UP000237194">
    <property type="component" value="Unassembled WGS sequence"/>
</dbReference>
<dbReference type="EMBL" id="MIND01000018">
    <property type="protein sequence ID" value="POF88242.1"/>
    <property type="molecule type" value="Genomic_DNA"/>
</dbReference>
<feature type="region of interest" description="Disordered" evidence="1">
    <location>
        <begin position="1"/>
        <end position="22"/>
    </location>
</feature>
<gene>
    <name evidence="2" type="ORF">BGP80_09780</name>
</gene>
<sequence length="270" mass="30960">MTEDEYEDEYEGDRDYEPTYLPPDQIHQQALGDALKSLTLFSTDMNLVSQAMNLTIVDEFVMDLEYGYLHAKFNETSNPYDSIFLAAQSQMWIFSAYEVMRTWIEKAKGYVKTAKNSGLHLKLKDLKRDRGYVNYTALQRADEVQALIDDPSLVKALEDDLARINFLFIQLETLRVALAKHEVRKRPNAMMLGSTVGFMNRECGSLEYQMNSGMMIQGNISRRDIADGIRAIPDLTVPTPEDVKSYEQFMRGLSDDEAVELFKGFESPRQ</sequence>
<name>A0A2S3WBB8_PSEPU</name>
<organism evidence="2 3">
    <name type="scientific">Pseudomonas putida</name>
    <name type="common">Arthrobacter siderocapsulatus</name>
    <dbReference type="NCBI Taxonomy" id="303"/>
    <lineage>
        <taxon>Bacteria</taxon>
        <taxon>Pseudomonadati</taxon>
        <taxon>Pseudomonadota</taxon>
        <taxon>Gammaproteobacteria</taxon>
        <taxon>Pseudomonadales</taxon>
        <taxon>Pseudomonadaceae</taxon>
        <taxon>Pseudomonas</taxon>
    </lineage>
</organism>
<reference evidence="2 3" key="1">
    <citation type="submission" date="2016-08" db="EMBL/GenBank/DDBJ databases">
        <authorList>
            <person name="Seilhamer J.J."/>
        </authorList>
    </citation>
    <scope>NUCLEOTIDE SEQUENCE [LARGE SCALE GENOMIC DNA]</scope>
    <source>
        <strain evidence="2 3">KT-27</strain>
    </source>
</reference>
<evidence type="ECO:0000313" key="3">
    <source>
        <dbReference type="Proteomes" id="UP000237194"/>
    </source>
</evidence>
<dbReference type="AlphaFoldDB" id="A0A2S3WBB8"/>
<reference evidence="2 3" key="2">
    <citation type="submission" date="2018-03" db="EMBL/GenBank/DDBJ databases">
        <title>Draft genome of Pseudomonas putida strain KT-27.</title>
        <authorList>
            <person name="Yoshizawa S."/>
            <person name="Khan N.H."/>
            <person name="Nishimura M."/>
            <person name="Chiura H.X."/>
            <person name="Ogura Y."/>
            <person name="Hayashi T."/>
            <person name="Kogure K."/>
        </authorList>
    </citation>
    <scope>NUCLEOTIDE SEQUENCE [LARGE SCALE GENOMIC DNA]</scope>
    <source>
        <strain evidence="2 3">KT-27</strain>
    </source>
</reference>
<comment type="caution">
    <text evidence="2">The sequence shown here is derived from an EMBL/GenBank/DDBJ whole genome shotgun (WGS) entry which is preliminary data.</text>
</comment>